<evidence type="ECO:0000256" key="1">
    <source>
        <dbReference type="ARBA" id="ARBA00022679"/>
    </source>
</evidence>
<dbReference type="AlphaFoldDB" id="A0A290Z7X9"/>
<keyword evidence="1" id="KW-0808">Transferase</keyword>
<dbReference type="PROSITE" id="PS51186">
    <property type="entry name" value="GNAT"/>
    <property type="match status" value="1"/>
</dbReference>
<dbReference type="Pfam" id="PF08445">
    <property type="entry name" value="FR47"/>
    <property type="match status" value="1"/>
</dbReference>
<dbReference type="RefSeq" id="WP_096494893.1">
    <property type="nucleotide sequence ID" value="NZ_CP023445.1"/>
</dbReference>
<dbReference type="InterPro" id="IPR016181">
    <property type="entry name" value="Acyl_CoA_acyltransferase"/>
</dbReference>
<dbReference type="InterPro" id="IPR000182">
    <property type="entry name" value="GNAT_dom"/>
</dbReference>
<proteinExistence type="predicted"/>
<dbReference type="KEGG" id="apre:CNX65_18940"/>
<dbReference type="PANTHER" id="PTHR43420:SF3">
    <property type="entry name" value="N-ACETYLTRANSFERASE DOMAIN-CONTAINING PROTEIN"/>
    <property type="match status" value="1"/>
</dbReference>
<dbReference type="GO" id="GO:0016747">
    <property type="term" value="F:acyltransferase activity, transferring groups other than amino-acyl groups"/>
    <property type="evidence" value="ECO:0007669"/>
    <property type="project" value="InterPro"/>
</dbReference>
<dbReference type="InterPro" id="IPR013653">
    <property type="entry name" value="GCN5-like_dom"/>
</dbReference>
<organism evidence="4 5">
    <name type="scientific">Actinosynnema pretiosum</name>
    <dbReference type="NCBI Taxonomy" id="42197"/>
    <lineage>
        <taxon>Bacteria</taxon>
        <taxon>Bacillati</taxon>
        <taxon>Actinomycetota</taxon>
        <taxon>Actinomycetes</taxon>
        <taxon>Pseudonocardiales</taxon>
        <taxon>Pseudonocardiaceae</taxon>
        <taxon>Actinosynnema</taxon>
    </lineage>
</organism>
<protein>
    <submittedName>
        <fullName evidence="4">GNAT family N-acetyltransferase</fullName>
    </submittedName>
</protein>
<dbReference type="InterPro" id="IPR050680">
    <property type="entry name" value="YpeA/RimI_acetyltransf"/>
</dbReference>
<dbReference type="PANTHER" id="PTHR43420">
    <property type="entry name" value="ACETYLTRANSFERASE"/>
    <property type="match status" value="1"/>
</dbReference>
<keyword evidence="5" id="KW-1185">Reference proteome</keyword>
<dbReference type="Proteomes" id="UP000218505">
    <property type="component" value="Chromosome"/>
</dbReference>
<keyword evidence="2" id="KW-0012">Acyltransferase</keyword>
<accession>A0A290Z7X9</accession>
<dbReference type="Gene3D" id="3.40.630.30">
    <property type="match status" value="1"/>
</dbReference>
<name>A0A290Z7X9_9PSEU</name>
<dbReference type="EMBL" id="CP023445">
    <property type="protein sequence ID" value="ATE55106.1"/>
    <property type="molecule type" value="Genomic_DNA"/>
</dbReference>
<evidence type="ECO:0000256" key="2">
    <source>
        <dbReference type="ARBA" id="ARBA00023315"/>
    </source>
</evidence>
<evidence type="ECO:0000313" key="4">
    <source>
        <dbReference type="EMBL" id="ATE55106.1"/>
    </source>
</evidence>
<reference evidence="4" key="1">
    <citation type="submission" date="2017-09" db="EMBL/GenBank/DDBJ databases">
        <title>Complete Genome Sequence of ansamitocin-producing Bacterium Actinosynnema pretiosum X47.</title>
        <authorList>
            <person name="Cao G."/>
            <person name="Zong G."/>
            <person name="Zhong C."/>
            <person name="Fu J."/>
        </authorList>
    </citation>
    <scope>NUCLEOTIDE SEQUENCE [LARGE SCALE GENOMIC DNA]</scope>
    <source>
        <strain evidence="4">X47</strain>
    </source>
</reference>
<sequence length="224" mass="23701">MSPLDNPSWSALNGAQTRFAEGSGGARRYHRDVAPFHSVPTDPDAADWRDLARLTGPGAQVVLNTNADLPADWELVHHTPAVQLVDDGITPAPDAEAVRLGAPDVPEMLDLVARTQPGPFLPRTVELGNYLGVRRGGALVAMAGERMRPDGHTEISAVCTDPAHRGQGLAARLVLAVAVGIAERGEAAMMHAASANTGAIRVYEKLGFAVRRETKFIAVRAPLG</sequence>
<feature type="domain" description="N-acetyltransferase" evidence="3">
    <location>
        <begin position="96"/>
        <end position="224"/>
    </location>
</feature>
<gene>
    <name evidence="4" type="ORF">CNX65_18940</name>
</gene>
<evidence type="ECO:0000313" key="5">
    <source>
        <dbReference type="Proteomes" id="UP000218505"/>
    </source>
</evidence>
<evidence type="ECO:0000259" key="3">
    <source>
        <dbReference type="PROSITE" id="PS51186"/>
    </source>
</evidence>
<dbReference type="SUPFAM" id="SSF55729">
    <property type="entry name" value="Acyl-CoA N-acyltransferases (Nat)"/>
    <property type="match status" value="1"/>
</dbReference>
<dbReference type="CDD" id="cd04301">
    <property type="entry name" value="NAT_SF"/>
    <property type="match status" value="1"/>
</dbReference>